<comment type="caution">
    <text evidence="2">The sequence shown here is derived from an EMBL/GenBank/DDBJ whole genome shotgun (WGS) entry which is preliminary data.</text>
</comment>
<evidence type="ECO:0000256" key="1">
    <source>
        <dbReference type="SAM" id="MobiDB-lite"/>
    </source>
</evidence>
<dbReference type="Proteomes" id="UP001253193">
    <property type="component" value="Unassembled WGS sequence"/>
</dbReference>
<evidence type="ECO:0000313" key="2">
    <source>
        <dbReference type="EMBL" id="MDS1820899.1"/>
    </source>
</evidence>
<organism evidence="2 3">
    <name type="scientific">Vibrio parahaemolyticus</name>
    <dbReference type="NCBI Taxonomy" id="670"/>
    <lineage>
        <taxon>Bacteria</taxon>
        <taxon>Pseudomonadati</taxon>
        <taxon>Pseudomonadota</taxon>
        <taxon>Gammaproteobacteria</taxon>
        <taxon>Vibrionales</taxon>
        <taxon>Vibrionaceae</taxon>
        <taxon>Vibrio</taxon>
    </lineage>
</organism>
<dbReference type="AlphaFoldDB" id="A0AAW8PY08"/>
<accession>A0AAW8PY08</accession>
<reference evidence="2" key="1">
    <citation type="submission" date="2023-06" db="EMBL/GenBank/DDBJ databases">
        <title>Genomic Diversity of Vibrio spp. and Metagenomic Analysis of Pathogens in Florida Gulf Coastal Waters Following Hurricane Ian.</title>
        <authorList>
            <person name="Brumfield K.D."/>
        </authorList>
    </citation>
    <scope>NUCLEOTIDE SEQUENCE</scope>
    <source>
        <strain evidence="2">WBS2B-138</strain>
    </source>
</reference>
<evidence type="ECO:0000313" key="3">
    <source>
        <dbReference type="Proteomes" id="UP001253193"/>
    </source>
</evidence>
<feature type="region of interest" description="Disordered" evidence="1">
    <location>
        <begin position="1"/>
        <end position="24"/>
    </location>
</feature>
<protein>
    <recommendedName>
        <fullName evidence="4">ParB/Sulfiredoxin domain-containing protein</fullName>
    </recommendedName>
</protein>
<dbReference type="CDD" id="cd16394">
    <property type="entry name" value="sopB_N"/>
    <property type="match status" value="1"/>
</dbReference>
<proteinExistence type="predicted"/>
<sequence>MSLKGVAREISKREKNPEEDVKDLNLPSKEETLQDTIKKLSKRIVGGTEVEVFKTLIRSRDVQSTVLVHKLNTRNQLFLQGKNVDDLIKDINENDGVINEPVLCYFDGSKYYAIDGSRRRMSAIKGEFDLPVEYFTNELPYSVIKSHINSTNTSKDFSDLEKLLTARDEYRDLLHEHVDNEEVKQTDLLVEVLTASGFATSAASVSRIKKIFEFIHEEYFEQALVNQISQDSIRKLSEYIAKFAKKGDSRFTREQLKPVFDELFAQLESDFGTEYTGAELLAAFKRKFSPKAVISQPPVTNTLVENEDFTIKLVESVNGWELKGNGKVPKSFKDDLQSLLDTHFTY</sequence>
<dbReference type="RefSeq" id="WP_311019681.1">
    <property type="nucleotide sequence ID" value="NZ_JAUHGG010000003.1"/>
</dbReference>
<gene>
    <name evidence="2" type="ORF">QX249_09545</name>
</gene>
<dbReference type="EMBL" id="JAUHGG010000003">
    <property type="protein sequence ID" value="MDS1820899.1"/>
    <property type="molecule type" value="Genomic_DNA"/>
</dbReference>
<evidence type="ECO:0008006" key="4">
    <source>
        <dbReference type="Google" id="ProtNLM"/>
    </source>
</evidence>
<name>A0AAW8PY08_VIBPH</name>